<reference evidence="2 3" key="1">
    <citation type="submission" date="2024-04" db="EMBL/GenBank/DDBJ databases">
        <title>Novel species of the genus Ideonella isolated from streams.</title>
        <authorList>
            <person name="Lu H."/>
        </authorList>
    </citation>
    <scope>NUCLEOTIDE SEQUENCE [LARGE SCALE GENOMIC DNA]</scope>
    <source>
        <strain evidence="2 3">DXS22W</strain>
    </source>
</reference>
<name>A0ABU9CFE7_9BURK</name>
<dbReference type="Gene3D" id="3.30.1330.80">
    <property type="entry name" value="Hypothetical protein, similar to alpha- acetolactate decarboxylase, domain 2"/>
    <property type="match status" value="2"/>
</dbReference>
<protein>
    <submittedName>
        <fullName evidence="2">DUF296 domain-containing protein</fullName>
    </submittedName>
</protein>
<dbReference type="SUPFAM" id="SSF117856">
    <property type="entry name" value="AF0104/ALDC/Ptd012-like"/>
    <property type="match status" value="2"/>
</dbReference>
<dbReference type="Proteomes" id="UP001365405">
    <property type="component" value="Unassembled WGS sequence"/>
</dbReference>
<organism evidence="2 3">
    <name type="scientific">Pseudaquabacterium inlustre</name>
    <dbReference type="NCBI Taxonomy" id="2984192"/>
    <lineage>
        <taxon>Bacteria</taxon>
        <taxon>Pseudomonadati</taxon>
        <taxon>Pseudomonadota</taxon>
        <taxon>Betaproteobacteria</taxon>
        <taxon>Burkholderiales</taxon>
        <taxon>Sphaerotilaceae</taxon>
        <taxon>Pseudaquabacterium</taxon>
    </lineage>
</organism>
<keyword evidence="3" id="KW-1185">Reference proteome</keyword>
<evidence type="ECO:0000259" key="1">
    <source>
        <dbReference type="Pfam" id="PF03479"/>
    </source>
</evidence>
<dbReference type="RefSeq" id="WP_341410262.1">
    <property type="nucleotide sequence ID" value="NZ_JBBUTH010000004.1"/>
</dbReference>
<evidence type="ECO:0000313" key="3">
    <source>
        <dbReference type="Proteomes" id="UP001365405"/>
    </source>
</evidence>
<sequence>MPQLMREIRHPGPVAPQRQQVAPASLREVALTLAPGRSLLDAVREALDAAAQAHGLPVPCRSAVLRLGEPGRGAAMFPFAWVMPARSKTTAHAVYFSDRFEAAQPVHLRDATVTYGQRDGLPFLHCHADWRDGQGQRRCGHVLPGDAVLTEPLPARAWLLQGAGFQVRADAETAFSLFQPVADDAGLGPQPGALAVRLAPNTDVCLALEALCRRHGIAQAVVRGGVGSTVGAVFDDGRVVQPFVTETLVRAGRIAPGADGQLRAELDVSLVDHTGGITDGRLARGRNPVLVTFELVLEADQ</sequence>
<comment type="caution">
    <text evidence="2">The sequence shown here is derived from an EMBL/GenBank/DDBJ whole genome shotgun (WGS) entry which is preliminary data.</text>
</comment>
<accession>A0ABU9CFE7</accession>
<dbReference type="InterPro" id="IPR005175">
    <property type="entry name" value="PPC_dom"/>
</dbReference>
<gene>
    <name evidence="2" type="ORF">AACH10_10100</name>
</gene>
<proteinExistence type="predicted"/>
<dbReference type="EMBL" id="JBBUTH010000004">
    <property type="protein sequence ID" value="MEK8050590.1"/>
    <property type="molecule type" value="Genomic_DNA"/>
</dbReference>
<dbReference type="Pfam" id="PF03479">
    <property type="entry name" value="PCC"/>
    <property type="match status" value="1"/>
</dbReference>
<feature type="domain" description="PPC" evidence="1">
    <location>
        <begin position="195"/>
        <end position="297"/>
    </location>
</feature>
<evidence type="ECO:0000313" key="2">
    <source>
        <dbReference type="EMBL" id="MEK8050590.1"/>
    </source>
</evidence>